<proteinExistence type="predicted"/>
<sequence>MFDIGLIRVLTSSDETLLNAHGALLEKAYPGLRVESRCIPDQPEGIHSPAMEAHAVPKIVELARTAFAHKDMIMVSCAEDPGVPQVRAALPGMPVIGAGEAAAALALKHSERIGIVGITDKAPKAYIRMFGAPLYDAQGERNADASDAGPCTLVANLRPHGVHSTLDLMDDEGHAACLASARALRDKGAGVIALGCTGMATIGIASAMERASGLPVVDPVLAMGAFACFEAAKRRL</sequence>
<reference evidence="2" key="1">
    <citation type="submission" date="2018-05" db="EMBL/GenBank/DDBJ databases">
        <title>Genome Sequencing of selected type strains of the family Eggerthellaceae.</title>
        <authorList>
            <person name="Danylec N."/>
            <person name="Stoll D.A."/>
            <person name="Doetsch A."/>
            <person name="Huch M."/>
        </authorList>
    </citation>
    <scope>NUCLEOTIDE SEQUENCE [LARGE SCALE GENOMIC DNA]</scope>
    <source>
        <strain evidence="2">DSM 17537</strain>
    </source>
</reference>
<name>A0A3N0AF68_9ACTN</name>
<dbReference type="InterPro" id="IPR001920">
    <property type="entry name" value="Asp/Glu_race"/>
</dbReference>
<organism evidence="1 2">
    <name type="scientific">Slackia faecicanis</name>
    <dbReference type="NCBI Taxonomy" id="255723"/>
    <lineage>
        <taxon>Bacteria</taxon>
        <taxon>Bacillati</taxon>
        <taxon>Actinomycetota</taxon>
        <taxon>Coriobacteriia</taxon>
        <taxon>Eggerthellales</taxon>
        <taxon>Eggerthellaceae</taxon>
        <taxon>Slackia</taxon>
    </lineage>
</organism>
<dbReference type="EMBL" id="QICB01000003">
    <property type="protein sequence ID" value="RNL19829.1"/>
    <property type="molecule type" value="Genomic_DNA"/>
</dbReference>
<protein>
    <submittedName>
        <fullName evidence="1">Hydantoin racemase</fullName>
    </submittedName>
</protein>
<dbReference type="Pfam" id="PF01177">
    <property type="entry name" value="Asp_Glu_race"/>
    <property type="match status" value="1"/>
</dbReference>
<dbReference type="RefSeq" id="WP_123198151.1">
    <property type="nucleotide sequence ID" value="NZ_QICB01000003.1"/>
</dbReference>
<dbReference type="InterPro" id="IPR015942">
    <property type="entry name" value="Asp/Glu/hydantoin_racemase"/>
</dbReference>
<dbReference type="Gene3D" id="3.40.50.1860">
    <property type="match status" value="2"/>
</dbReference>
<gene>
    <name evidence="1" type="ORF">DMP07_05520</name>
</gene>
<dbReference type="AlphaFoldDB" id="A0A3N0AF68"/>
<comment type="caution">
    <text evidence="1">The sequence shown here is derived from an EMBL/GenBank/DDBJ whole genome shotgun (WGS) entry which is preliminary data.</text>
</comment>
<dbReference type="GO" id="GO:0047661">
    <property type="term" value="F:amino-acid racemase activity"/>
    <property type="evidence" value="ECO:0007669"/>
    <property type="project" value="InterPro"/>
</dbReference>
<accession>A0A3N0AF68</accession>
<dbReference type="Proteomes" id="UP000267368">
    <property type="component" value="Unassembled WGS sequence"/>
</dbReference>
<evidence type="ECO:0000313" key="1">
    <source>
        <dbReference type="EMBL" id="RNL19829.1"/>
    </source>
</evidence>
<keyword evidence="2" id="KW-1185">Reference proteome</keyword>
<dbReference type="OrthoDB" id="9791723at2"/>
<evidence type="ECO:0000313" key="2">
    <source>
        <dbReference type="Proteomes" id="UP000267368"/>
    </source>
</evidence>